<keyword evidence="3 6" id="KW-0175">Coiled coil</keyword>
<feature type="coiled-coil region" evidence="6">
    <location>
        <begin position="185"/>
        <end position="219"/>
    </location>
</feature>
<dbReference type="GO" id="GO:0005813">
    <property type="term" value="C:centrosome"/>
    <property type="evidence" value="ECO:0007669"/>
    <property type="project" value="UniProtKB-SubCell"/>
</dbReference>
<keyword evidence="5" id="KW-0131">Cell cycle</keyword>
<sequence length="681" mass="74928">MSVELDRERPVFEGTVPVRVERAPAQGGHAVEGSEGARTTELTLRVVRGVKKTLQDSHVAVLHMEVTREDDLYFLYTLQVSEEEYHELKQEQSLLVDFAGFAPKFVELLAACQRGQSGELNAGKFIAVLDLAGLPSFKIVEANQFKQLTHLALRFQPGTDASIKSYLASRLRRAQHESAQRAARISALETAALEREAKLGEAERETLRLREDLDKSAEKLLSAHAETLARQKEESLRLLSQTQNAAAEQARKQQETADRRISELESQLSALQIEHRKLYEAKAAVDADLQQMKIKNASLEKSSEDGTSELDRFRKANRELEGAVYDLEKKVSEQQLTMAALKQQLEDKEDLLAKTAAMLEQAQDRRAAVEDKMNHYKASSAKLQRKLELSIKEINKGNGVIETLQAEVRQSKDRVRTKNIVIRQQERVLQDARANLEDEREGAARLRDQLDNEKDVSAELRAALQATKERLEECNKMLESNQNVIAFLNKEINEAQLGPAGRIAAAAHASSSTSSSALSHTSSSPAGPLDFRISPRFEASAGTTSPPAPEAFPYASPHRFQLHGHHHQQQHTHASTHDDFDASTSGAGVIGAHAASSPLTRDDLGRGDSYPPHHLYSRHETHDRDGTFSGGHAAAAAATSTTPLARDSARPAASVASNTPSPPRNKIATDFVGASPTVQVQ</sequence>
<feature type="coiled-coil region" evidence="6">
    <location>
        <begin position="310"/>
        <end position="386"/>
    </location>
</feature>
<dbReference type="Proteomes" id="UP000241890">
    <property type="component" value="Unassembled WGS sequence"/>
</dbReference>
<protein>
    <submittedName>
        <fullName evidence="9">Spindle assembly abnormal protein 6-like</fullName>
    </submittedName>
</protein>
<organism evidence="9 10">
    <name type="scientific">Hondaea fermentalgiana</name>
    <dbReference type="NCBI Taxonomy" id="2315210"/>
    <lineage>
        <taxon>Eukaryota</taxon>
        <taxon>Sar</taxon>
        <taxon>Stramenopiles</taxon>
        <taxon>Bigyra</taxon>
        <taxon>Labyrinthulomycetes</taxon>
        <taxon>Thraustochytrida</taxon>
        <taxon>Thraustochytriidae</taxon>
        <taxon>Hondaea</taxon>
    </lineage>
</organism>
<dbReference type="Gene3D" id="2.170.210.20">
    <property type="entry name" value="Spindle assembly abnormal protein 6, N-terminal domain"/>
    <property type="match status" value="1"/>
</dbReference>
<evidence type="ECO:0000256" key="2">
    <source>
        <dbReference type="ARBA" id="ARBA00022490"/>
    </source>
</evidence>
<evidence type="ECO:0000256" key="7">
    <source>
        <dbReference type="SAM" id="MobiDB-lite"/>
    </source>
</evidence>
<evidence type="ECO:0000256" key="1">
    <source>
        <dbReference type="ARBA" id="ARBA00004300"/>
    </source>
</evidence>
<evidence type="ECO:0000259" key="8">
    <source>
        <dbReference type="Pfam" id="PF16531"/>
    </source>
</evidence>
<keyword evidence="2" id="KW-0963">Cytoplasm</keyword>
<feature type="coiled-coil region" evidence="6">
    <location>
        <begin position="247"/>
        <end position="281"/>
    </location>
</feature>
<keyword evidence="10" id="KW-1185">Reference proteome</keyword>
<comment type="subcellular location">
    <subcellularLocation>
        <location evidence="1">Cytoplasm</location>
        <location evidence="1">Cytoskeleton</location>
        <location evidence="1">Microtubule organizing center</location>
        <location evidence="1">Centrosome</location>
    </subcellularLocation>
</comment>
<dbReference type="AlphaFoldDB" id="A0A2R5H0D0"/>
<evidence type="ECO:0000313" key="9">
    <source>
        <dbReference type="EMBL" id="GBG34513.1"/>
    </source>
</evidence>
<gene>
    <name evidence="9" type="ORF">FCC1311_107372</name>
</gene>
<dbReference type="Pfam" id="PF16531">
    <property type="entry name" value="SAS-6_N"/>
    <property type="match status" value="1"/>
</dbReference>
<dbReference type="EMBL" id="BEYU01000198">
    <property type="protein sequence ID" value="GBG34513.1"/>
    <property type="molecule type" value="Genomic_DNA"/>
</dbReference>
<evidence type="ECO:0000256" key="6">
    <source>
        <dbReference type="SAM" id="Coils"/>
    </source>
</evidence>
<dbReference type="InParanoid" id="A0A2R5H0D0"/>
<dbReference type="Gene3D" id="1.10.287.1490">
    <property type="match status" value="1"/>
</dbReference>
<keyword evidence="4" id="KW-0206">Cytoskeleton</keyword>
<accession>A0A2R5H0D0</accession>
<dbReference type="InterPro" id="IPR032396">
    <property type="entry name" value="SAS-6_N"/>
</dbReference>
<dbReference type="CDD" id="cd10142">
    <property type="entry name" value="HD_SAS6_N"/>
    <property type="match status" value="1"/>
</dbReference>
<evidence type="ECO:0000256" key="5">
    <source>
        <dbReference type="ARBA" id="ARBA00023306"/>
    </source>
</evidence>
<evidence type="ECO:0000313" key="10">
    <source>
        <dbReference type="Proteomes" id="UP000241890"/>
    </source>
</evidence>
<reference evidence="9 10" key="1">
    <citation type="submission" date="2017-12" db="EMBL/GenBank/DDBJ databases">
        <title>Sequencing, de novo assembly and annotation of complete genome of a new Thraustochytrid species, strain FCC1311.</title>
        <authorList>
            <person name="Sedici K."/>
            <person name="Godart F."/>
            <person name="Aiese Cigliano R."/>
            <person name="Sanseverino W."/>
            <person name="Barakat M."/>
            <person name="Ortet P."/>
            <person name="Marechal E."/>
            <person name="Cagnac O."/>
            <person name="Amato A."/>
        </authorList>
    </citation>
    <scope>NUCLEOTIDE SEQUENCE [LARGE SCALE GENOMIC DNA]</scope>
</reference>
<dbReference type="OrthoDB" id="49058at2759"/>
<feature type="domain" description="Spindle assembly abnormal protein 6 N-terminal" evidence="8">
    <location>
        <begin position="45"/>
        <end position="155"/>
    </location>
</feature>
<feature type="compositionally biased region" description="Basic and acidic residues" evidence="7">
    <location>
        <begin position="617"/>
        <end position="626"/>
    </location>
</feature>
<name>A0A2R5H0D0_9STRA</name>
<evidence type="ECO:0000256" key="3">
    <source>
        <dbReference type="ARBA" id="ARBA00023054"/>
    </source>
</evidence>
<dbReference type="PANTHER" id="PTHR44281:SF2">
    <property type="entry name" value="SPINDLE ASSEMBLY ABNORMAL PROTEIN 6 HOMOLOG"/>
    <property type="match status" value="1"/>
</dbReference>
<feature type="region of interest" description="Disordered" evidence="7">
    <location>
        <begin position="562"/>
        <end position="681"/>
    </location>
</feature>
<comment type="caution">
    <text evidence="9">The sequence shown here is derived from an EMBL/GenBank/DDBJ whole genome shotgun (WGS) entry which is preliminary data.</text>
</comment>
<dbReference type="PANTHER" id="PTHR44281">
    <property type="entry name" value="SPINDLE ASSEMBLY ABNORMAL PROTEIN 6 HOMOLOG"/>
    <property type="match status" value="1"/>
</dbReference>
<feature type="coiled-coil region" evidence="6">
    <location>
        <begin position="422"/>
        <end position="491"/>
    </location>
</feature>
<dbReference type="InterPro" id="IPR038558">
    <property type="entry name" value="SAS-6_N_sf"/>
</dbReference>
<evidence type="ECO:0000256" key="4">
    <source>
        <dbReference type="ARBA" id="ARBA00023212"/>
    </source>
</evidence>
<proteinExistence type="predicted"/>